<protein>
    <recommendedName>
        <fullName evidence="4">Cellobiose phosphorylase</fullName>
    </recommendedName>
</protein>
<dbReference type="Proteomes" id="UP000322214">
    <property type="component" value="Chromosome"/>
</dbReference>
<dbReference type="RefSeq" id="WP_238381316.1">
    <property type="nucleotide sequence ID" value="NZ_CP042912.1"/>
</dbReference>
<feature type="region of interest" description="Disordered" evidence="1">
    <location>
        <begin position="1"/>
        <end position="22"/>
    </location>
</feature>
<gene>
    <name evidence="2" type="ORF">MFFC18_00560</name>
</gene>
<dbReference type="KEGG" id="mff:MFFC18_00560"/>
<keyword evidence="3" id="KW-1185">Reference proteome</keyword>
<reference evidence="2 3" key="1">
    <citation type="submission" date="2019-08" db="EMBL/GenBank/DDBJ databases">
        <title>Deep-cultivation of Planctomycetes and their phenomic and genomic characterization uncovers novel biology.</title>
        <authorList>
            <person name="Wiegand S."/>
            <person name="Jogler M."/>
            <person name="Boedeker C."/>
            <person name="Pinto D."/>
            <person name="Vollmers J."/>
            <person name="Rivas-Marin E."/>
            <person name="Kohn T."/>
            <person name="Peeters S.H."/>
            <person name="Heuer A."/>
            <person name="Rast P."/>
            <person name="Oberbeckmann S."/>
            <person name="Bunk B."/>
            <person name="Jeske O."/>
            <person name="Meyerdierks A."/>
            <person name="Storesund J.E."/>
            <person name="Kallscheuer N."/>
            <person name="Luecker S."/>
            <person name="Lage O.M."/>
            <person name="Pohl T."/>
            <person name="Merkel B.J."/>
            <person name="Hornburger P."/>
            <person name="Mueller R.-W."/>
            <person name="Bruemmer F."/>
            <person name="Labrenz M."/>
            <person name="Spormann A.M."/>
            <person name="Op den Camp H."/>
            <person name="Overmann J."/>
            <person name="Amann R."/>
            <person name="Jetten M.S.M."/>
            <person name="Mascher T."/>
            <person name="Medema M.H."/>
            <person name="Devos D.P."/>
            <person name="Kaster A.-K."/>
            <person name="Ovreas L."/>
            <person name="Rohde M."/>
            <person name="Galperin M.Y."/>
            <person name="Jogler C."/>
        </authorList>
    </citation>
    <scope>NUCLEOTIDE SEQUENCE [LARGE SCALE GENOMIC DNA]</scope>
    <source>
        <strain evidence="2 3">FC18</strain>
    </source>
</reference>
<evidence type="ECO:0008006" key="4">
    <source>
        <dbReference type="Google" id="ProtNLM"/>
    </source>
</evidence>
<name>A0A5B9P407_9BACT</name>
<dbReference type="EMBL" id="CP042912">
    <property type="protein sequence ID" value="QEG20209.1"/>
    <property type="molecule type" value="Genomic_DNA"/>
</dbReference>
<proteinExistence type="predicted"/>
<evidence type="ECO:0000313" key="2">
    <source>
        <dbReference type="EMBL" id="QEG20209.1"/>
    </source>
</evidence>
<accession>A0A5B9P407</accession>
<evidence type="ECO:0000313" key="3">
    <source>
        <dbReference type="Proteomes" id="UP000322214"/>
    </source>
</evidence>
<evidence type="ECO:0000256" key="1">
    <source>
        <dbReference type="SAM" id="MobiDB-lite"/>
    </source>
</evidence>
<dbReference type="AlphaFoldDB" id="A0A5B9P407"/>
<dbReference type="STRING" id="980251.GCA_001642875_03705"/>
<organism evidence="2 3">
    <name type="scientific">Mariniblastus fucicola</name>
    <dbReference type="NCBI Taxonomy" id="980251"/>
    <lineage>
        <taxon>Bacteria</taxon>
        <taxon>Pseudomonadati</taxon>
        <taxon>Planctomycetota</taxon>
        <taxon>Planctomycetia</taxon>
        <taxon>Pirellulales</taxon>
        <taxon>Pirellulaceae</taxon>
        <taxon>Mariniblastus</taxon>
    </lineage>
</organism>
<sequence length="1160" mass="130302">MIVPDPLSCDESEKSMEATDNSSAVTGEYVRLDGEDYFRIANSHLMDDFFMSLVGASDHWMFVSSKGALTAGRRNPDTALFPYAADDQITAARSHSGSLTTVRTVDSEGNQAVWQPWSADSHSDFRVRQNLYKTPLGNKLVFEEVNDTLGLLLRYRWTFSEKFGFVRSCHLENIGGSELTLELLDGIQNIVPFGAESEFLMRYSNLANAYKKNELVSGSEIGIYYLSSIPSDRAEPSEGLKATTVWQVGLDTDATLISNQQLQAFRRSGTVNTESDVRGKPGAYLVQKTLTLDPGDSQNWHVVAELCQDHAAIVCLDEWLRSASESEVETAIEVDVAASEREFFRIVSFSDGIQLGANRRRCNRHLSNTVFNVMRGGLPLANYDVPTADFRDHVAKFNRPVADRHREFLSGLPATLHAEELRWRVAAQNDPDLTRLGMEYLPLAFSRRHGDPTRPWNRFSIDLRSDDGSSNLNYQGNWRDIFQNWEALGLSFPRFTTAMICRFLNATTADGYNAYRVTKDGFEWEEADPDDPWANIGYWGDHQIIYLLKLLEWNRRFEPQALEGLLNSPLFTHANVPYRIKSFEEIRKNPRDTIVFDHGGAKQIEDRVEAIGADGKLLHDQSDQIHRVTMIEKLLTLSLAKLSNFVPDGGIWLNTQRPEWNDANNALVGNGMSVVTTCYLHRWFMFLEDWIGSSSDDAFEVSEEVAVFFKAIRSVLQEYESDLTKPCDSTRRAEIVTALSQAGSQYRDGLYATAPSGNRVSVSKDDCLALFETARRHVEATIRSNRREDGLYHAYNLLDWNEQGADVDYLYEMCEGQVAVLSAKLLEPDEVVGLLESLRNSALYRENQNSYLLYPDRRLARFLDKNSISKAAVDSSSLVQKLLADGNEQIVKRDVRGDVHFHGDFRNSGDLRKALERLDSSYADLVNADRDAVVAIFDDVFAHRQFTGRSGTFFGYEGLGSIYWHMVSKLVLAVSENFFWAIEKGESSATVDALATHFDEIRLGVGAEKDPAQYGAFPSDAYSHTPENSGVKQPGMTGQVKEDILSRFAELGVQIEDSTLSFGLDLFDRDELLESPTTFSYCDVAGEIKTEPVPAGGFAYTLFQVPIIYQSGDKDQVEVHFADGKAVSFDGKSLDRETSQRLFSRTGEVAKIVCQFESLE</sequence>